<organism evidence="2 3">
    <name type="scientific">Bifidobacterium adolescentis</name>
    <dbReference type="NCBI Taxonomy" id="1680"/>
    <lineage>
        <taxon>Bacteria</taxon>
        <taxon>Bacillati</taxon>
        <taxon>Actinomycetota</taxon>
        <taxon>Actinomycetes</taxon>
        <taxon>Bifidobacteriales</taxon>
        <taxon>Bifidobacteriaceae</taxon>
        <taxon>Bifidobacterium</taxon>
    </lineage>
</organism>
<comment type="caution">
    <text evidence="2">The sequence shown here is derived from an EMBL/GenBank/DDBJ whole genome shotgun (WGS) entry which is preliminary data.</text>
</comment>
<evidence type="ECO:0000256" key="1">
    <source>
        <dbReference type="SAM" id="MobiDB-lite"/>
    </source>
</evidence>
<dbReference type="RefSeq" id="WP_070123051.1">
    <property type="nucleotide sequence ID" value="NZ_MAXD01000015.1"/>
</dbReference>
<dbReference type="AlphaFoldDB" id="A0A1E7XXW5"/>
<evidence type="ECO:0000313" key="2">
    <source>
        <dbReference type="EMBL" id="OFA33638.1"/>
    </source>
</evidence>
<dbReference type="EMBL" id="MAXD01000015">
    <property type="protein sequence ID" value="OFA33638.1"/>
    <property type="molecule type" value="Genomic_DNA"/>
</dbReference>
<proteinExistence type="predicted"/>
<feature type="compositionally biased region" description="Low complexity" evidence="1">
    <location>
        <begin position="599"/>
        <end position="608"/>
    </location>
</feature>
<dbReference type="InterPro" id="IPR027417">
    <property type="entry name" value="P-loop_NTPase"/>
</dbReference>
<gene>
    <name evidence="2" type="ORF">BBK15_09840</name>
</gene>
<feature type="region of interest" description="Disordered" evidence="1">
    <location>
        <begin position="578"/>
        <end position="618"/>
    </location>
</feature>
<dbReference type="SUPFAM" id="SSF52540">
    <property type="entry name" value="P-loop containing nucleoside triphosphate hydrolases"/>
    <property type="match status" value="1"/>
</dbReference>
<dbReference type="OrthoDB" id="5083868at2"/>
<name>A0A1E7XXW5_BIFAD</name>
<sequence length="630" mass="69452">MPTFKCNYPATVRTRDGSVPFHPESDARHRKALEGLIAKFKTSHPEAASAELESIDADNHVAILSDRTVMSVNGDDRRKVVNLLASQCKPSAGEQVDDYWSRQYPGFHMVEFHPYEGQAIFERLTKEQVRARNIIASKLGIKPWQVRVARAKDGGWRCRLDKEIIYQPSKHDKAMAEACVLVGHPGWWFEADSKTGVIDVHAGEPANFEPVHPLPPETLGAPENMRRTPFGVLLPRAGGLPFEPASIDWKEGSFLLIGGEGGSGKSVFTNVVLAEQIAQGVELTIVDTKSKSTDYFWCRPWVKYWGCESIVQAAGCLNHLVWEMEHGERAKAWAENAWQSWYDIPDWAKRKFPIHVIVIDEYASLVDEAQMCKTVPNPEKTLPPVLQQAYKGYAEHLIRHDVIRILRLARFMGYRLILASQTVSQASGLPPNIRDLFTHRVAMGPNPSESLEKGVFHDLAGMPAVPANVIDSGNSKGVGRAELAGMTGRVFKTYWAGRDGMVDTEVFGHMLADKVGLPDWCDRDRYFNTIAKHTADDPIDAGYMHELTDRIAIGESKAVASDPILQALKNAWDTSLSLMPSSGGAPQEPAAEPAERPAPKAAPSASAEVRPAGSGSPLMDAAQLARLMEG</sequence>
<accession>A0A1E7XXW5</accession>
<evidence type="ECO:0008006" key="4">
    <source>
        <dbReference type="Google" id="ProtNLM"/>
    </source>
</evidence>
<reference evidence="2 3" key="1">
    <citation type="submission" date="2016-07" db="EMBL/GenBank/DDBJ databases">
        <title>Draft Genome Sequence of Bifidobacterium adolescentis strain Km 4.</title>
        <authorList>
            <person name="Danilenko V.N."/>
        </authorList>
    </citation>
    <scope>NUCLEOTIDE SEQUENCE [LARGE SCALE GENOMIC DNA]</scope>
    <source>
        <strain evidence="2 3">Km 4</strain>
    </source>
</reference>
<evidence type="ECO:0000313" key="3">
    <source>
        <dbReference type="Proteomes" id="UP000175684"/>
    </source>
</evidence>
<dbReference type="Proteomes" id="UP000175684">
    <property type="component" value="Unassembled WGS sequence"/>
</dbReference>
<protein>
    <recommendedName>
        <fullName evidence="4">Cell division protein FtsK</fullName>
    </recommendedName>
</protein>
<dbReference type="Gene3D" id="3.40.50.300">
    <property type="entry name" value="P-loop containing nucleotide triphosphate hydrolases"/>
    <property type="match status" value="1"/>
</dbReference>